<comment type="caution">
    <text evidence="3">The sequence shown here is derived from an EMBL/GenBank/DDBJ whole genome shotgun (WGS) entry which is preliminary data.</text>
</comment>
<evidence type="ECO:0000313" key="3">
    <source>
        <dbReference type="EMBL" id="GMN38435.1"/>
    </source>
</evidence>
<dbReference type="InterPro" id="IPR011108">
    <property type="entry name" value="RMMBL"/>
</dbReference>
<gene>
    <name evidence="3" type="ORF">TIFTF001_007662</name>
</gene>
<dbReference type="SUPFAM" id="SSF56281">
    <property type="entry name" value="Metallo-hydrolase/oxidoreductase"/>
    <property type="match status" value="1"/>
</dbReference>
<keyword evidence="1" id="KW-0378">Hydrolase</keyword>
<dbReference type="GO" id="GO:0016787">
    <property type="term" value="F:hydrolase activity"/>
    <property type="evidence" value="ECO:0007669"/>
    <property type="project" value="UniProtKB-KW"/>
</dbReference>
<evidence type="ECO:0000256" key="1">
    <source>
        <dbReference type="ARBA" id="ARBA00022801"/>
    </source>
</evidence>
<sequence>MYYKMLISWTSQKIKETYSSRNAFEFKNVKNFDRSMIDVPGACVLFATPGMISGGFSLEVFKHWAPSETNLVTLPGYCVAGTIGHKLMSGKPTTIDLDKDTRIDVRCQIHQLSFSPHTDAKGIMDLVKFLSPKHAILVHGEKPKMATLKGRIQSELGIQCYDPANNETVSIPSTHCVKAVASDAFIQSCLTPNFKFLKSVLEDGSESGSKARNSMPCLQVIDERVTEGIFVMEKGKKAQVVHQDELLLMLGEKKHMVQHAYCCPIRIGNSESTDQALTDNVPCITDRCFWLRLLFVVLSDKFSEGNVQDFGEHLQVESFHMSICLKDNCTYRITDNARNKSESLFCCCTWSAEDEKIAWKIISTLENFDLNSIKVKWLEVNRGSAPPRPLAYLTCYSRLVLKPMLPWFTLQRTPCQAPETAVIDGIKGGIRRT</sequence>
<dbReference type="GO" id="GO:0004521">
    <property type="term" value="F:RNA endonuclease activity"/>
    <property type="evidence" value="ECO:0007669"/>
    <property type="project" value="TreeGrafter"/>
</dbReference>
<accession>A0AA87ZS22</accession>
<protein>
    <recommendedName>
        <fullName evidence="2">Beta-Casp domain-containing protein</fullName>
    </recommendedName>
</protein>
<dbReference type="Proteomes" id="UP001187192">
    <property type="component" value="Unassembled WGS sequence"/>
</dbReference>
<dbReference type="Pfam" id="PF10996">
    <property type="entry name" value="Beta-Casp"/>
    <property type="match status" value="1"/>
</dbReference>
<evidence type="ECO:0000259" key="2">
    <source>
        <dbReference type="SMART" id="SM01027"/>
    </source>
</evidence>
<evidence type="ECO:0000313" key="4">
    <source>
        <dbReference type="Proteomes" id="UP001187192"/>
    </source>
</evidence>
<dbReference type="InterPro" id="IPR022712">
    <property type="entry name" value="Beta_Casp"/>
</dbReference>
<feature type="domain" description="Beta-Casp" evidence="2">
    <location>
        <begin position="1"/>
        <end position="87"/>
    </location>
</feature>
<dbReference type="Pfam" id="PF07521">
    <property type="entry name" value="RMMBL"/>
    <property type="match status" value="1"/>
</dbReference>
<dbReference type="GO" id="GO:0005634">
    <property type="term" value="C:nucleus"/>
    <property type="evidence" value="ECO:0007669"/>
    <property type="project" value="TreeGrafter"/>
</dbReference>
<dbReference type="InterPro" id="IPR036866">
    <property type="entry name" value="RibonucZ/Hydroxyglut_hydro"/>
</dbReference>
<dbReference type="AlphaFoldDB" id="A0AA87ZS22"/>
<proteinExistence type="predicted"/>
<dbReference type="EMBL" id="BTGU01000008">
    <property type="protein sequence ID" value="GMN38435.1"/>
    <property type="molecule type" value="Genomic_DNA"/>
</dbReference>
<dbReference type="SMART" id="SM01027">
    <property type="entry name" value="Beta-Casp"/>
    <property type="match status" value="1"/>
</dbReference>
<keyword evidence="4" id="KW-1185">Reference proteome</keyword>
<dbReference type="PANTHER" id="PTHR11203">
    <property type="entry name" value="CLEAVAGE AND POLYADENYLATION SPECIFICITY FACTOR FAMILY MEMBER"/>
    <property type="match status" value="1"/>
</dbReference>
<dbReference type="PANTHER" id="PTHR11203:SF37">
    <property type="entry name" value="INTEGRATOR COMPLEX SUBUNIT 11"/>
    <property type="match status" value="1"/>
</dbReference>
<dbReference type="GO" id="GO:0016180">
    <property type="term" value="P:snRNA processing"/>
    <property type="evidence" value="ECO:0007669"/>
    <property type="project" value="TreeGrafter"/>
</dbReference>
<dbReference type="Gene3D" id="3.40.50.10890">
    <property type="match status" value="1"/>
</dbReference>
<name>A0AA87ZS22_FICCA</name>
<reference evidence="3" key="1">
    <citation type="submission" date="2023-07" db="EMBL/GenBank/DDBJ databases">
        <title>draft genome sequence of fig (Ficus carica).</title>
        <authorList>
            <person name="Takahashi T."/>
            <person name="Nishimura K."/>
        </authorList>
    </citation>
    <scope>NUCLEOTIDE SEQUENCE</scope>
</reference>
<organism evidence="3 4">
    <name type="scientific">Ficus carica</name>
    <name type="common">Common fig</name>
    <dbReference type="NCBI Taxonomy" id="3494"/>
    <lineage>
        <taxon>Eukaryota</taxon>
        <taxon>Viridiplantae</taxon>
        <taxon>Streptophyta</taxon>
        <taxon>Embryophyta</taxon>
        <taxon>Tracheophyta</taxon>
        <taxon>Spermatophyta</taxon>
        <taxon>Magnoliopsida</taxon>
        <taxon>eudicotyledons</taxon>
        <taxon>Gunneridae</taxon>
        <taxon>Pentapetalae</taxon>
        <taxon>rosids</taxon>
        <taxon>fabids</taxon>
        <taxon>Rosales</taxon>
        <taxon>Moraceae</taxon>
        <taxon>Ficeae</taxon>
        <taxon>Ficus</taxon>
    </lineage>
</organism>
<dbReference type="InterPro" id="IPR050698">
    <property type="entry name" value="MBL"/>
</dbReference>